<evidence type="ECO:0000313" key="3">
    <source>
        <dbReference type="Proteomes" id="UP000237883"/>
    </source>
</evidence>
<keyword evidence="3" id="KW-1185">Reference proteome</keyword>
<feature type="transmembrane region" description="Helical" evidence="1">
    <location>
        <begin position="181"/>
        <end position="204"/>
    </location>
</feature>
<feature type="transmembrane region" description="Helical" evidence="1">
    <location>
        <begin position="216"/>
        <end position="236"/>
    </location>
</feature>
<feature type="transmembrane region" description="Helical" evidence="1">
    <location>
        <begin position="53"/>
        <end position="70"/>
    </location>
</feature>
<dbReference type="RefSeq" id="WP_106056581.1">
    <property type="nucleotide sequence ID" value="NZ_CP027228.1"/>
</dbReference>
<dbReference type="InterPro" id="IPR008875">
    <property type="entry name" value="TraX"/>
</dbReference>
<sequence length="238" mass="27700">MDSSKLHKLKVLSGAQLKYIAFISMLIDHTNKALIYPNLTGGKLNVLSDVFDILGRIAFPIFAFLLVEGYFKTRNKWRYLGTLLLFGAISEVPFDMFTSAEFYEKNWSNVMFTLALMLITIWIIDILKEKMKSLHMFFWYLASIFVILAGIALSLYFSVDYDYHGILIAYFFYLFHGRELLAIPFCFVSMIKEPWALLGYGFVLTYNGERGKQYKLLNYLFYPVHLLILGIIRMKFGI</sequence>
<accession>A0A2S0L321</accession>
<gene>
    <name evidence="2" type="ORF">C5Q96_01560</name>
</gene>
<protein>
    <submittedName>
        <fullName evidence="2">Conjugal transfer protein TraX</fullName>
    </submittedName>
</protein>
<reference evidence="3" key="1">
    <citation type="submission" date="2018-02" db="EMBL/GenBank/DDBJ databases">
        <authorList>
            <person name="Holder M.E."/>
            <person name="Ajami N.J."/>
            <person name="Petrosino J.F."/>
        </authorList>
    </citation>
    <scope>NUCLEOTIDE SEQUENCE [LARGE SCALE GENOMIC DNA]</scope>
    <source>
        <strain evidence="3">CCUG 47132</strain>
    </source>
</reference>
<dbReference type="OrthoDB" id="9781069at2"/>
<evidence type="ECO:0000313" key="2">
    <source>
        <dbReference type="EMBL" id="AVM47624.1"/>
    </source>
</evidence>
<feature type="transmembrane region" description="Helical" evidence="1">
    <location>
        <begin position="106"/>
        <end position="124"/>
    </location>
</feature>
<dbReference type="Pfam" id="PF05857">
    <property type="entry name" value="TraX"/>
    <property type="match status" value="1"/>
</dbReference>
<evidence type="ECO:0000256" key="1">
    <source>
        <dbReference type="SAM" id="Phobius"/>
    </source>
</evidence>
<keyword evidence="1" id="KW-0812">Transmembrane</keyword>
<feature type="transmembrane region" description="Helical" evidence="1">
    <location>
        <begin position="77"/>
        <end position="94"/>
    </location>
</feature>
<dbReference type="Proteomes" id="UP000237883">
    <property type="component" value="Chromosome"/>
</dbReference>
<dbReference type="KEGG" id="mdv:C5Q96_01560"/>
<dbReference type="GeneID" id="78390938"/>
<feature type="transmembrane region" description="Helical" evidence="1">
    <location>
        <begin position="136"/>
        <end position="157"/>
    </location>
</feature>
<keyword evidence="1" id="KW-1133">Transmembrane helix</keyword>
<organism evidence="2 3">
    <name type="scientific">Mogibacterium diversum</name>
    <dbReference type="NCBI Taxonomy" id="114527"/>
    <lineage>
        <taxon>Bacteria</taxon>
        <taxon>Bacillati</taxon>
        <taxon>Bacillota</taxon>
        <taxon>Clostridia</taxon>
        <taxon>Peptostreptococcales</taxon>
        <taxon>Anaerovoracaceae</taxon>
        <taxon>Mogibacterium</taxon>
    </lineage>
</organism>
<dbReference type="AlphaFoldDB" id="A0A2S0L321"/>
<keyword evidence="1" id="KW-0472">Membrane</keyword>
<name>A0A2S0L321_9FIRM</name>
<proteinExistence type="predicted"/>
<dbReference type="EMBL" id="CP027228">
    <property type="protein sequence ID" value="AVM47624.1"/>
    <property type="molecule type" value="Genomic_DNA"/>
</dbReference>